<accession>W3WHV7</accession>
<dbReference type="OrthoDB" id="66620at2759"/>
<keyword evidence="1" id="KW-0472">Membrane</keyword>
<dbReference type="HOGENOM" id="CLU_2264658_0_0_1"/>
<name>W3WHV7_PESFW</name>
<evidence type="ECO:0000313" key="3">
    <source>
        <dbReference type="Proteomes" id="UP000030651"/>
    </source>
</evidence>
<dbReference type="Proteomes" id="UP000030651">
    <property type="component" value="Unassembled WGS sequence"/>
</dbReference>
<dbReference type="GeneID" id="19279479"/>
<keyword evidence="1" id="KW-0812">Transmembrane</keyword>
<organism evidence="2 3">
    <name type="scientific">Pestalotiopsis fici (strain W106-1 / CGMCC3.15140)</name>
    <dbReference type="NCBI Taxonomy" id="1229662"/>
    <lineage>
        <taxon>Eukaryota</taxon>
        <taxon>Fungi</taxon>
        <taxon>Dikarya</taxon>
        <taxon>Ascomycota</taxon>
        <taxon>Pezizomycotina</taxon>
        <taxon>Sordariomycetes</taxon>
        <taxon>Xylariomycetidae</taxon>
        <taxon>Amphisphaeriales</taxon>
        <taxon>Sporocadaceae</taxon>
        <taxon>Pestalotiopsis</taxon>
    </lineage>
</organism>
<protein>
    <recommendedName>
        <fullName evidence="4">CDR ABC transporter domain-containing protein</fullName>
    </recommendedName>
</protein>
<dbReference type="eggNOG" id="KOG0065">
    <property type="taxonomic scope" value="Eukaryota"/>
</dbReference>
<keyword evidence="1" id="KW-1133">Transmembrane helix</keyword>
<keyword evidence="3" id="KW-1185">Reference proteome</keyword>
<dbReference type="InParanoid" id="W3WHV7"/>
<evidence type="ECO:0000313" key="2">
    <source>
        <dbReference type="EMBL" id="ETS73520.1"/>
    </source>
</evidence>
<evidence type="ECO:0008006" key="4">
    <source>
        <dbReference type="Google" id="ProtNLM"/>
    </source>
</evidence>
<proteinExistence type="predicted"/>
<sequence length="103" mass="11613">MPELFKAFNYLSPLKYATAALAHYSLTGVKFTCNDSQRMPNGDCNISTGEEVLNLYKLNQNGPINIGVLAAVVVIYRLIAWGLLRLVRTRWKSVVEKTRKSHN</sequence>
<feature type="transmembrane region" description="Helical" evidence="1">
    <location>
        <begin position="64"/>
        <end position="84"/>
    </location>
</feature>
<dbReference type="EMBL" id="KI912121">
    <property type="protein sequence ID" value="ETS73520.1"/>
    <property type="molecule type" value="Genomic_DNA"/>
</dbReference>
<dbReference type="RefSeq" id="XP_007841238.1">
    <property type="nucleotide sequence ID" value="XM_007843047.1"/>
</dbReference>
<dbReference type="AlphaFoldDB" id="W3WHV7"/>
<dbReference type="KEGG" id="pfy:PFICI_14466"/>
<gene>
    <name evidence="2" type="ORF">PFICI_14466</name>
</gene>
<evidence type="ECO:0000256" key="1">
    <source>
        <dbReference type="SAM" id="Phobius"/>
    </source>
</evidence>
<reference evidence="3" key="1">
    <citation type="journal article" date="2015" name="BMC Genomics">
        <title>Genomic and transcriptomic analysis of the endophytic fungus Pestalotiopsis fici reveals its lifestyle and high potential for synthesis of natural products.</title>
        <authorList>
            <person name="Wang X."/>
            <person name="Zhang X."/>
            <person name="Liu L."/>
            <person name="Xiang M."/>
            <person name="Wang W."/>
            <person name="Sun X."/>
            <person name="Che Y."/>
            <person name="Guo L."/>
            <person name="Liu G."/>
            <person name="Guo L."/>
            <person name="Wang C."/>
            <person name="Yin W.B."/>
            <person name="Stadler M."/>
            <person name="Zhang X."/>
            <person name="Liu X."/>
        </authorList>
    </citation>
    <scope>NUCLEOTIDE SEQUENCE [LARGE SCALE GENOMIC DNA]</scope>
    <source>
        <strain evidence="3">W106-1 / CGMCC3.15140</strain>
    </source>
</reference>